<reference evidence="3" key="1">
    <citation type="journal article" date="2014" name="Int. J. Syst. Evol. Microbiol.">
        <title>Complete genome sequence of Corynebacterium casei LMG S-19264T (=DSM 44701T), isolated from a smear-ripened cheese.</title>
        <authorList>
            <consortium name="US DOE Joint Genome Institute (JGI-PGF)"/>
            <person name="Walter F."/>
            <person name="Albersmeier A."/>
            <person name="Kalinowski J."/>
            <person name="Ruckert C."/>
        </authorList>
    </citation>
    <scope>NUCLEOTIDE SEQUENCE</scope>
    <source>
        <strain evidence="3">JCM 4790</strain>
    </source>
</reference>
<dbReference type="GO" id="GO:0000150">
    <property type="term" value="F:DNA strand exchange activity"/>
    <property type="evidence" value="ECO:0007669"/>
    <property type="project" value="InterPro"/>
</dbReference>
<evidence type="ECO:0000259" key="2">
    <source>
        <dbReference type="PROSITE" id="PS51737"/>
    </source>
</evidence>
<comment type="caution">
    <text evidence="3">The sequence shown here is derived from an EMBL/GenBank/DDBJ whole genome shotgun (WGS) entry which is preliminary data.</text>
</comment>
<evidence type="ECO:0000313" key="3">
    <source>
        <dbReference type="EMBL" id="GGY15382.1"/>
    </source>
</evidence>
<dbReference type="Proteomes" id="UP000619244">
    <property type="component" value="Unassembled WGS sequence"/>
</dbReference>
<dbReference type="PANTHER" id="PTHR30461">
    <property type="entry name" value="DNA-INVERTASE FROM LAMBDOID PROPHAGE"/>
    <property type="match status" value="1"/>
</dbReference>
<dbReference type="PROSITE" id="PS51737">
    <property type="entry name" value="RECOMBINASE_DNA_BIND"/>
    <property type="match status" value="1"/>
</dbReference>
<dbReference type="GO" id="GO:0003677">
    <property type="term" value="F:DNA binding"/>
    <property type="evidence" value="ECO:0007669"/>
    <property type="project" value="InterPro"/>
</dbReference>
<proteinExistence type="predicted"/>
<sequence>MNPVTMTAPAPWERLDGKIQPWHRDRLAVVYVRQSTPQQVIDHAESTRLQYGLTQRAVDLGWPPSRVLVIDEDLGHSASGLVDRPGFQRLVSEVGLDHVGLVLGVEMSRLARSGREWHQLLELCALAGALLADPDGVYDPAEHNDRMLLGLKGTISEAELHLIKQRMWNGRIGKARRGELAMPLPVGYLRLPDGQVIKDPDEQVQAVVHLVFDLFDELALINGVLRFLVQNGIQVGLRAREGPEKGQLVWRRPSRIMIQNMLRHPAYAGIYVYGRSRTDPRRRVPGRPFTGRVRTPRENWHVFLPGVLPAYIDMDRHERNLARIEANRARSLSMGALRDGPALLVGLIHCGRCGTRMTVHYQRGRGGKLWPKYECGRLKSDYGGELCQQLAGACLDRHVTGLLLAAMAPAALEVSLAAAEQAQHRREAVDRIWRQRLERADYAVDRARRQYQLAEPENRLVVRELERGWEHALAERQQLGEEYDRFTATRPRLLTTDEREQIRALAQDLPAVWQAPTTTDADRKQLMRHLIEKITVTVIGDSERVTVQITWAGGHQTDGEVVRPVARLDQLSYFPQLAARARELSEAGQPASAIAIVLNSEKLRPPKRVEEFSATGVRELLRQIGCGSGQHHRRLLEPALGPHEWWLNDLARHTRIPRITLYGWIKRGWVTGRQLDEPRRPWIVQANPEELERLHRLHQQSRGRRSQQAWLDHQQTATLPHNEGAQSDDGKTQL</sequence>
<feature type="domain" description="Resolvase/invertase-type recombinase catalytic" evidence="1">
    <location>
        <begin position="27"/>
        <end position="178"/>
    </location>
</feature>
<dbReference type="InterPro" id="IPR050639">
    <property type="entry name" value="SSR_resolvase"/>
</dbReference>
<feature type="domain" description="Recombinase" evidence="2">
    <location>
        <begin position="185"/>
        <end position="330"/>
    </location>
</feature>
<keyword evidence="4" id="KW-1185">Reference proteome</keyword>
<dbReference type="CDD" id="cd00338">
    <property type="entry name" value="Ser_Recombinase"/>
    <property type="match status" value="1"/>
</dbReference>
<dbReference type="InterPro" id="IPR038109">
    <property type="entry name" value="DNA_bind_recomb_sf"/>
</dbReference>
<dbReference type="InterPro" id="IPR006119">
    <property type="entry name" value="Resolv_N"/>
</dbReference>
<evidence type="ECO:0000259" key="1">
    <source>
        <dbReference type="PROSITE" id="PS51736"/>
    </source>
</evidence>
<dbReference type="SMART" id="SM00857">
    <property type="entry name" value="Resolvase"/>
    <property type="match status" value="1"/>
</dbReference>
<dbReference type="Pfam" id="PF13408">
    <property type="entry name" value="Zn_ribbon_recom"/>
    <property type="match status" value="1"/>
</dbReference>
<protein>
    <recommendedName>
        <fullName evidence="5">Recombinase family protein</fullName>
    </recommendedName>
</protein>
<name>A0A918U9S2_9ACTN</name>
<dbReference type="Gene3D" id="3.90.1750.20">
    <property type="entry name" value="Putative Large Serine Recombinase, Chain B, Domain 2"/>
    <property type="match status" value="1"/>
</dbReference>
<dbReference type="InterPro" id="IPR036162">
    <property type="entry name" value="Resolvase-like_N_sf"/>
</dbReference>
<dbReference type="Pfam" id="PF00239">
    <property type="entry name" value="Resolvase"/>
    <property type="match status" value="1"/>
</dbReference>
<evidence type="ECO:0000313" key="4">
    <source>
        <dbReference type="Proteomes" id="UP000619244"/>
    </source>
</evidence>
<dbReference type="AlphaFoldDB" id="A0A918U9S2"/>
<dbReference type="EMBL" id="BMVU01000101">
    <property type="protein sequence ID" value="GGY15382.1"/>
    <property type="molecule type" value="Genomic_DNA"/>
</dbReference>
<evidence type="ECO:0008006" key="5">
    <source>
        <dbReference type="Google" id="ProtNLM"/>
    </source>
</evidence>
<accession>A0A918U9S2</accession>
<reference evidence="3" key="2">
    <citation type="submission" date="2020-09" db="EMBL/GenBank/DDBJ databases">
        <authorList>
            <person name="Sun Q."/>
            <person name="Ohkuma M."/>
        </authorList>
    </citation>
    <scope>NUCLEOTIDE SEQUENCE</scope>
    <source>
        <strain evidence="3">JCM 4790</strain>
    </source>
</reference>
<dbReference type="PROSITE" id="PS51736">
    <property type="entry name" value="RECOMBINASES_3"/>
    <property type="match status" value="1"/>
</dbReference>
<dbReference type="InterPro" id="IPR011109">
    <property type="entry name" value="DNA_bind_recombinase_dom"/>
</dbReference>
<dbReference type="PANTHER" id="PTHR30461:SF23">
    <property type="entry name" value="DNA RECOMBINASE-RELATED"/>
    <property type="match status" value="1"/>
</dbReference>
<dbReference type="Gene3D" id="3.40.50.1390">
    <property type="entry name" value="Resolvase, N-terminal catalytic domain"/>
    <property type="match status" value="1"/>
</dbReference>
<organism evidence="3 4">
    <name type="scientific">Streptomyces minutiscleroticus</name>
    <dbReference type="NCBI Taxonomy" id="68238"/>
    <lineage>
        <taxon>Bacteria</taxon>
        <taxon>Bacillati</taxon>
        <taxon>Actinomycetota</taxon>
        <taxon>Actinomycetes</taxon>
        <taxon>Kitasatosporales</taxon>
        <taxon>Streptomycetaceae</taxon>
        <taxon>Streptomyces</taxon>
    </lineage>
</organism>
<dbReference type="Pfam" id="PF07508">
    <property type="entry name" value="Recombinase"/>
    <property type="match status" value="1"/>
</dbReference>
<dbReference type="SUPFAM" id="SSF53041">
    <property type="entry name" value="Resolvase-like"/>
    <property type="match status" value="1"/>
</dbReference>
<gene>
    <name evidence="3" type="ORF">GCM10010358_79110</name>
</gene>
<dbReference type="InterPro" id="IPR025827">
    <property type="entry name" value="Zn_ribbon_recom_dom"/>
</dbReference>